<keyword evidence="4" id="KW-1185">Reference proteome</keyword>
<reference evidence="3" key="1">
    <citation type="submission" date="2023-08" db="EMBL/GenBank/DDBJ databases">
        <authorList>
            <person name="Audoor S."/>
            <person name="Bilcke G."/>
        </authorList>
    </citation>
    <scope>NUCLEOTIDE SEQUENCE</scope>
</reference>
<keyword evidence="2" id="KW-0732">Signal</keyword>
<feature type="region of interest" description="Disordered" evidence="1">
    <location>
        <begin position="299"/>
        <end position="318"/>
    </location>
</feature>
<evidence type="ECO:0000256" key="1">
    <source>
        <dbReference type="SAM" id="MobiDB-lite"/>
    </source>
</evidence>
<dbReference type="AlphaFoldDB" id="A0AAD2GDL9"/>
<accession>A0AAD2GDL9</accession>
<comment type="caution">
    <text evidence="3">The sequence shown here is derived from an EMBL/GenBank/DDBJ whole genome shotgun (WGS) entry which is preliminary data.</text>
</comment>
<gene>
    <name evidence="3" type="ORF">CYCCA115_LOCUS23855</name>
</gene>
<evidence type="ECO:0000256" key="2">
    <source>
        <dbReference type="SAM" id="SignalP"/>
    </source>
</evidence>
<organism evidence="3 4">
    <name type="scientific">Cylindrotheca closterium</name>
    <dbReference type="NCBI Taxonomy" id="2856"/>
    <lineage>
        <taxon>Eukaryota</taxon>
        <taxon>Sar</taxon>
        <taxon>Stramenopiles</taxon>
        <taxon>Ochrophyta</taxon>
        <taxon>Bacillariophyta</taxon>
        <taxon>Bacillariophyceae</taxon>
        <taxon>Bacillariophycidae</taxon>
        <taxon>Bacillariales</taxon>
        <taxon>Bacillariaceae</taxon>
        <taxon>Cylindrotheca</taxon>
    </lineage>
</organism>
<protein>
    <submittedName>
        <fullName evidence="3">Uncharacterized protein</fullName>
    </submittedName>
</protein>
<feature type="chain" id="PRO_5041971516" evidence="2">
    <location>
        <begin position="24"/>
        <end position="318"/>
    </location>
</feature>
<evidence type="ECO:0000313" key="3">
    <source>
        <dbReference type="EMBL" id="CAJ1969724.1"/>
    </source>
</evidence>
<name>A0AAD2GDL9_9STRA</name>
<feature type="signal peptide" evidence="2">
    <location>
        <begin position="1"/>
        <end position="23"/>
    </location>
</feature>
<proteinExistence type="predicted"/>
<dbReference type="Proteomes" id="UP001295423">
    <property type="component" value="Unassembled WGS sequence"/>
</dbReference>
<evidence type="ECO:0000313" key="4">
    <source>
        <dbReference type="Proteomes" id="UP001295423"/>
    </source>
</evidence>
<sequence>MKQSALWILPLFFIYTFIMPNYAQQTIETEPLNSANQQDDYDKITMLNPLDETEIEFVPTTAFGSATTWTIMKNQFQIIPDKSVGFVDPTSVSVLWQAVDLQYPSLRLALGLHIRNGQIQHLFPTMDLFYGDGDHRNRGLNTVPRAHTWLSISSKEIASVDVVSLLSSFQMTMATRNFKKGETQWTIQVNSIAVKEALETAIYALAEDPPSIFGQGSHFLHVPLNEVLDCPKVGQEVRIELHGPQKMEHSTGVLQIKVQATQAGSKSEHIPKVYEPLFQNPKYQRKEYFAFQKKKESRIQKEKEDSSRRVKERKEAEL</sequence>
<dbReference type="EMBL" id="CAKOGP040002425">
    <property type="protein sequence ID" value="CAJ1969724.1"/>
    <property type="molecule type" value="Genomic_DNA"/>
</dbReference>